<accession>A0A2P6MHP8</accession>
<name>A0A2P6MHP8_ALKUR</name>
<dbReference type="PROSITE" id="PS51272">
    <property type="entry name" value="SLH"/>
    <property type="match status" value="3"/>
</dbReference>
<reference evidence="4 5" key="1">
    <citation type="submission" date="2018-03" db="EMBL/GenBank/DDBJ databases">
        <title>Bacillus urumqiensis sp. nov., a moderately haloalkaliphilic bacterium isolated from a salt lake.</title>
        <authorList>
            <person name="Zhao B."/>
            <person name="Liao Z."/>
        </authorList>
    </citation>
    <scope>NUCLEOTIDE SEQUENCE [LARGE SCALE GENOMIC DNA]</scope>
    <source>
        <strain evidence="4 5">BZ-SZ-XJ18</strain>
    </source>
</reference>
<dbReference type="RefSeq" id="WP_105958897.1">
    <property type="nucleotide sequence ID" value="NZ_PVNS01000006.1"/>
</dbReference>
<feature type="domain" description="SLH" evidence="3">
    <location>
        <begin position="159"/>
        <end position="219"/>
    </location>
</feature>
<dbReference type="PANTHER" id="PTHR43308">
    <property type="entry name" value="OUTER MEMBRANE PROTEIN ALPHA-RELATED"/>
    <property type="match status" value="1"/>
</dbReference>
<keyword evidence="5" id="KW-1185">Reference proteome</keyword>
<gene>
    <name evidence="4" type="ORF">C6I21_07845</name>
</gene>
<dbReference type="AlphaFoldDB" id="A0A2P6MHP8"/>
<keyword evidence="1 2" id="KW-0732">Signal</keyword>
<feature type="signal peptide" evidence="2">
    <location>
        <begin position="1"/>
        <end position="31"/>
    </location>
</feature>
<feature type="domain" description="SLH" evidence="3">
    <location>
        <begin position="33"/>
        <end position="93"/>
    </location>
</feature>
<protein>
    <recommendedName>
        <fullName evidence="3">SLH domain-containing protein</fullName>
    </recommendedName>
</protein>
<dbReference type="Pfam" id="PF00395">
    <property type="entry name" value="SLH"/>
    <property type="match status" value="3"/>
</dbReference>
<dbReference type="InterPro" id="IPR051465">
    <property type="entry name" value="Cell_Envelope_Struct_Comp"/>
</dbReference>
<sequence length="1177" mass="126128">MAYQPKSYRKFLATGVATAMVATAVAPTVSADAHTQFTDVREDGWYAEAISYAVQNDYVQGYPDETFRPGNSMTRAEFAAVITRAADLDVPADSSNNFNDTVDGAWYEDAIAATVEAGIFEGYGDNTFRPNEEISRAEIATVIVNTYDLELQGDAADTEFNDLVEGAWYEDAIKILASNNAVNGYQDGSFRPGNDVTRAEAVTFIYNVETQVVDPAPVVGNVDVTVDGSDATVTAMVEQADSATITINPDEDLDVDALLEELDITAEELEAMLTQEVDVDEDNMVSATFTLPPGTHTATVEADGASNTSEPFTIVADADLSEDIAAAELAISELVALEDVTLRDRASIMAARALVDAILAVDEDAEIAGLEDLEALEAAIADLFEDAAIDDAYFVTTSSFNVEFDGGITGLNEEDFEVTVDIEGEDEFTLTSDEVAVTSNEEGTVYTFVHPDLNGTEGDVTVNFNDEDTVLEYDFTEETVEGIVEDIVAVSASIADAVVDEDGDVDVSAASDEEVEQLAALLNSPALNLENVEEGRTVQYAVEIDDSFISGVPSLQAAIDRVNAEFAETVEELIETLNTTVSQSEFSNALSGLGVAVNEDLLDLSDYFTAIQAAQPQTLQEVRDVVEAVEVAAAEEAFADALAAPTTESVENARDFLLAFLEDNEDRDALLEQLDDLGTLAAINDAIDGDDVDVDALETALGNADIDGFGPLVEDFAELFDDVDAFTSLEDVQAFIDNANADAVADILESLNEDLSDEDVTVADLDDEFDDLSDYLDSSEFALDEFVRLFQGTEFASLEELRAALEEATLTASFNDDVEDFTSLLLELDDEDFFNLGSNGRSDAAAIFAELNDGVSFDSEEQIREALAEAIAVYNERLTAVNEATTIVQTRDALRDAVPNFDRLSNQRQLEIAETFRDATLDEEADGFDEDAGRVLFNSLTGVDNFLNANVDGFDDEDPNTSVSDEIDAALLEDLNEEFTFTTTTTDTNQNFDFSGTALEGSTVSVEFEDEDLDTVTVDGISVDSDGNFSGTVDVTELEDIDEGNIEFSAISSSNDVDSTPVTGNFNFDVTPIVVGDVSEDNTSSDANTLVASFGEEVGNVDIVDASGVTAAGFDSVNTSVDNDTVTFDLVDSDGNDVDAEDNDSFDFTVEDTNGNEAAFTATFSGGTWTVTDTTTP</sequence>
<feature type="chain" id="PRO_5038633693" description="SLH domain-containing protein" evidence="2">
    <location>
        <begin position="32"/>
        <end position="1177"/>
    </location>
</feature>
<dbReference type="Proteomes" id="UP000243650">
    <property type="component" value="Unassembled WGS sequence"/>
</dbReference>
<evidence type="ECO:0000259" key="3">
    <source>
        <dbReference type="PROSITE" id="PS51272"/>
    </source>
</evidence>
<dbReference type="PANTHER" id="PTHR43308:SF5">
    <property type="entry name" value="S-LAYER PROTEIN _ PEPTIDOGLYCAN ENDO-BETA-N-ACETYLGLUCOSAMINIDASE"/>
    <property type="match status" value="1"/>
</dbReference>
<dbReference type="EMBL" id="PVNS01000006">
    <property type="protein sequence ID" value="PRO65801.1"/>
    <property type="molecule type" value="Genomic_DNA"/>
</dbReference>
<feature type="domain" description="SLH" evidence="3">
    <location>
        <begin position="94"/>
        <end position="157"/>
    </location>
</feature>
<evidence type="ECO:0000313" key="5">
    <source>
        <dbReference type="Proteomes" id="UP000243650"/>
    </source>
</evidence>
<evidence type="ECO:0000256" key="1">
    <source>
        <dbReference type="ARBA" id="ARBA00022729"/>
    </source>
</evidence>
<organism evidence="4 5">
    <name type="scientific">Alkalicoccus urumqiensis</name>
    <name type="common">Bacillus urumqiensis</name>
    <dbReference type="NCBI Taxonomy" id="1548213"/>
    <lineage>
        <taxon>Bacteria</taxon>
        <taxon>Bacillati</taxon>
        <taxon>Bacillota</taxon>
        <taxon>Bacilli</taxon>
        <taxon>Bacillales</taxon>
        <taxon>Bacillaceae</taxon>
        <taxon>Alkalicoccus</taxon>
    </lineage>
</organism>
<evidence type="ECO:0000256" key="2">
    <source>
        <dbReference type="SAM" id="SignalP"/>
    </source>
</evidence>
<dbReference type="OrthoDB" id="2984958at2"/>
<proteinExistence type="predicted"/>
<dbReference type="InterPro" id="IPR001119">
    <property type="entry name" value="SLH_dom"/>
</dbReference>
<evidence type="ECO:0000313" key="4">
    <source>
        <dbReference type="EMBL" id="PRO65801.1"/>
    </source>
</evidence>
<comment type="caution">
    <text evidence="4">The sequence shown here is derived from an EMBL/GenBank/DDBJ whole genome shotgun (WGS) entry which is preliminary data.</text>
</comment>